<evidence type="ECO:0000313" key="2">
    <source>
        <dbReference type="Proteomes" id="UP000829196"/>
    </source>
</evidence>
<evidence type="ECO:0000313" key="1">
    <source>
        <dbReference type="EMBL" id="KAI0515786.1"/>
    </source>
</evidence>
<protein>
    <submittedName>
        <fullName evidence="1">Uncharacterized protein</fullName>
    </submittedName>
</protein>
<sequence>MLFNGASPLAKQHAAITLSHLASCISISSLSLLHLSQRIPYVTQLGKRRPLYPVHLSSSLQHSICLIKIGAVKPLVEMVRTMEPGSSAAALMTLNTVYSL</sequence>
<gene>
    <name evidence="1" type="ORF">KFK09_008453</name>
</gene>
<organism evidence="1 2">
    <name type="scientific">Dendrobium nobile</name>
    <name type="common">Orchid</name>
    <dbReference type="NCBI Taxonomy" id="94219"/>
    <lineage>
        <taxon>Eukaryota</taxon>
        <taxon>Viridiplantae</taxon>
        <taxon>Streptophyta</taxon>
        <taxon>Embryophyta</taxon>
        <taxon>Tracheophyta</taxon>
        <taxon>Spermatophyta</taxon>
        <taxon>Magnoliopsida</taxon>
        <taxon>Liliopsida</taxon>
        <taxon>Asparagales</taxon>
        <taxon>Orchidaceae</taxon>
        <taxon>Epidendroideae</taxon>
        <taxon>Malaxideae</taxon>
        <taxon>Dendrobiinae</taxon>
        <taxon>Dendrobium</taxon>
    </lineage>
</organism>
<accession>A0A8T3BPI8</accession>
<name>A0A8T3BPI8_DENNO</name>
<comment type="caution">
    <text evidence="1">The sequence shown here is derived from an EMBL/GenBank/DDBJ whole genome shotgun (WGS) entry which is preliminary data.</text>
</comment>
<dbReference type="AlphaFoldDB" id="A0A8T3BPI8"/>
<reference evidence="1" key="1">
    <citation type="journal article" date="2022" name="Front. Genet.">
        <title>Chromosome-Scale Assembly of the Dendrobium nobile Genome Provides Insights Into the Molecular Mechanism of the Biosynthesis of the Medicinal Active Ingredient of Dendrobium.</title>
        <authorList>
            <person name="Xu Q."/>
            <person name="Niu S.-C."/>
            <person name="Li K.-L."/>
            <person name="Zheng P.-J."/>
            <person name="Zhang X.-J."/>
            <person name="Jia Y."/>
            <person name="Liu Y."/>
            <person name="Niu Y.-X."/>
            <person name="Yu L.-H."/>
            <person name="Chen D.-F."/>
            <person name="Zhang G.-Q."/>
        </authorList>
    </citation>
    <scope>NUCLEOTIDE SEQUENCE</scope>
    <source>
        <tissue evidence="1">Leaf</tissue>
    </source>
</reference>
<dbReference type="EMBL" id="JAGYWB010000007">
    <property type="protein sequence ID" value="KAI0515786.1"/>
    <property type="molecule type" value="Genomic_DNA"/>
</dbReference>
<keyword evidence="2" id="KW-1185">Reference proteome</keyword>
<dbReference type="Proteomes" id="UP000829196">
    <property type="component" value="Unassembled WGS sequence"/>
</dbReference>
<proteinExistence type="predicted"/>
<dbReference type="SMR" id="A0A8T3BPI8"/>